<evidence type="ECO:0000256" key="1">
    <source>
        <dbReference type="SAM" id="MobiDB-lite"/>
    </source>
</evidence>
<reference evidence="2" key="1">
    <citation type="journal article" date="2020" name="Stud. Mycol.">
        <title>101 Dothideomycetes genomes: a test case for predicting lifestyles and emergence of pathogens.</title>
        <authorList>
            <person name="Haridas S."/>
            <person name="Albert R."/>
            <person name="Binder M."/>
            <person name="Bloem J."/>
            <person name="Labutti K."/>
            <person name="Salamov A."/>
            <person name="Andreopoulos B."/>
            <person name="Baker S."/>
            <person name="Barry K."/>
            <person name="Bills G."/>
            <person name="Bluhm B."/>
            <person name="Cannon C."/>
            <person name="Castanera R."/>
            <person name="Culley D."/>
            <person name="Daum C."/>
            <person name="Ezra D."/>
            <person name="Gonzalez J."/>
            <person name="Henrissat B."/>
            <person name="Kuo A."/>
            <person name="Liang C."/>
            <person name="Lipzen A."/>
            <person name="Lutzoni F."/>
            <person name="Magnuson J."/>
            <person name="Mondo S."/>
            <person name="Nolan M."/>
            <person name="Ohm R."/>
            <person name="Pangilinan J."/>
            <person name="Park H.-J."/>
            <person name="Ramirez L."/>
            <person name="Alfaro M."/>
            <person name="Sun H."/>
            <person name="Tritt A."/>
            <person name="Yoshinaga Y."/>
            <person name="Zwiers L.-H."/>
            <person name="Turgeon B."/>
            <person name="Goodwin S."/>
            <person name="Spatafora J."/>
            <person name="Crous P."/>
            <person name="Grigoriev I."/>
        </authorList>
    </citation>
    <scope>NUCLEOTIDE SEQUENCE</scope>
    <source>
        <strain evidence="2">CBS 675.92</strain>
    </source>
</reference>
<evidence type="ECO:0000313" key="2">
    <source>
        <dbReference type="EMBL" id="KAF1953375.1"/>
    </source>
</evidence>
<gene>
    <name evidence="2" type="ORF">CC80DRAFT_147798</name>
</gene>
<dbReference type="AlphaFoldDB" id="A0A6A5TKZ0"/>
<keyword evidence="3" id="KW-1185">Reference proteome</keyword>
<organism evidence="2 3">
    <name type="scientific">Byssothecium circinans</name>
    <dbReference type="NCBI Taxonomy" id="147558"/>
    <lineage>
        <taxon>Eukaryota</taxon>
        <taxon>Fungi</taxon>
        <taxon>Dikarya</taxon>
        <taxon>Ascomycota</taxon>
        <taxon>Pezizomycotina</taxon>
        <taxon>Dothideomycetes</taxon>
        <taxon>Pleosporomycetidae</taxon>
        <taxon>Pleosporales</taxon>
        <taxon>Massarineae</taxon>
        <taxon>Massarinaceae</taxon>
        <taxon>Byssothecium</taxon>
    </lineage>
</organism>
<accession>A0A6A5TKZ0</accession>
<evidence type="ECO:0000313" key="3">
    <source>
        <dbReference type="Proteomes" id="UP000800035"/>
    </source>
</evidence>
<protein>
    <submittedName>
        <fullName evidence="2">Uncharacterized protein</fullName>
    </submittedName>
</protein>
<dbReference type="Proteomes" id="UP000800035">
    <property type="component" value="Unassembled WGS sequence"/>
</dbReference>
<dbReference type="EMBL" id="ML977004">
    <property type="protein sequence ID" value="KAF1953375.1"/>
    <property type="molecule type" value="Genomic_DNA"/>
</dbReference>
<feature type="region of interest" description="Disordered" evidence="1">
    <location>
        <begin position="81"/>
        <end position="158"/>
    </location>
</feature>
<proteinExistence type="predicted"/>
<sequence length="175" mass="19105">MSGGYSTQERIKLTQSRIFVFLSLATSPFLNPTNPKSVKLNQSTFHLNIHIVSQSPKFCLFNLRLQKSELTHACSPVASSQAQAAGQASAAATATAATASTARNHPNEPRTRPPSGQRWPARRTGAQIGMAQAPNSRRRRRSGWRCSPTSPHWDGRQQGLPYLLAARGRGECAVR</sequence>
<name>A0A6A5TKZ0_9PLEO</name>
<feature type="compositionally biased region" description="Low complexity" evidence="1">
    <location>
        <begin position="81"/>
        <end position="102"/>
    </location>
</feature>